<name>A0A4D4LU32_STRAX</name>
<feature type="region of interest" description="Disordered" evidence="1">
    <location>
        <begin position="48"/>
        <end position="77"/>
    </location>
</feature>
<evidence type="ECO:0000313" key="3">
    <source>
        <dbReference type="EMBL" id="GDY62876.1"/>
    </source>
</evidence>
<dbReference type="RefSeq" id="WP_037648987.1">
    <property type="nucleotide sequence ID" value="NZ_BAABTN010000148.1"/>
</dbReference>
<reference evidence="3 4" key="1">
    <citation type="submission" date="2019-04" db="EMBL/GenBank/DDBJ databases">
        <title>Draft genome sequences of Streptomyces avermitilis NBRC 14893.</title>
        <authorList>
            <person name="Komaki H."/>
            <person name="Tamura T."/>
            <person name="Hosoyama A."/>
        </authorList>
    </citation>
    <scope>NUCLEOTIDE SEQUENCE [LARGE SCALE GENOMIC DNA]</scope>
    <source>
        <strain evidence="3 4">NBRC 14893</strain>
    </source>
</reference>
<sequence>MSGVEGGPGEDDGRAAPQRGRRRVWRWAIGVWAAAVLVGGGLTLWLQDSTEPPPPTGWEPAPAPLLSADVRDHPPCPGASDGQAVLCVYATADPDR</sequence>
<dbReference type="GeneID" id="43933263"/>
<keyword evidence="2" id="KW-0812">Transmembrane</keyword>
<dbReference type="EMBL" id="BJHX01000001">
    <property type="protein sequence ID" value="GDY62876.1"/>
    <property type="molecule type" value="Genomic_DNA"/>
</dbReference>
<organism evidence="3 4">
    <name type="scientific">Streptomyces avermitilis</name>
    <dbReference type="NCBI Taxonomy" id="33903"/>
    <lineage>
        <taxon>Bacteria</taxon>
        <taxon>Bacillati</taxon>
        <taxon>Actinomycetota</taxon>
        <taxon>Actinomycetes</taxon>
        <taxon>Kitasatosporales</taxon>
        <taxon>Streptomycetaceae</taxon>
        <taxon>Streptomyces</taxon>
    </lineage>
</organism>
<keyword evidence="2" id="KW-1133">Transmembrane helix</keyword>
<proteinExistence type="predicted"/>
<evidence type="ECO:0000313" key="4">
    <source>
        <dbReference type="Proteomes" id="UP000302139"/>
    </source>
</evidence>
<dbReference type="Proteomes" id="UP000302139">
    <property type="component" value="Unassembled WGS sequence"/>
</dbReference>
<feature type="region of interest" description="Disordered" evidence="1">
    <location>
        <begin position="1"/>
        <end position="20"/>
    </location>
</feature>
<gene>
    <name evidence="3" type="ORF">SAV14893_022690</name>
</gene>
<feature type="compositionally biased region" description="Pro residues" evidence="1">
    <location>
        <begin position="51"/>
        <end position="63"/>
    </location>
</feature>
<keyword evidence="2" id="KW-0472">Membrane</keyword>
<feature type="transmembrane region" description="Helical" evidence="2">
    <location>
        <begin position="24"/>
        <end position="46"/>
    </location>
</feature>
<comment type="caution">
    <text evidence="3">The sequence shown here is derived from an EMBL/GenBank/DDBJ whole genome shotgun (WGS) entry which is preliminary data.</text>
</comment>
<accession>A0A4D4LU32</accession>
<dbReference type="AlphaFoldDB" id="A0A4D4LU32"/>
<evidence type="ECO:0000256" key="2">
    <source>
        <dbReference type="SAM" id="Phobius"/>
    </source>
</evidence>
<evidence type="ECO:0000256" key="1">
    <source>
        <dbReference type="SAM" id="MobiDB-lite"/>
    </source>
</evidence>
<protein>
    <submittedName>
        <fullName evidence="3">Uncharacterized protein</fullName>
    </submittedName>
</protein>